<dbReference type="AlphaFoldDB" id="A0A290Q5F0"/>
<dbReference type="Pfam" id="PF08906">
    <property type="entry name" value="T6SS_Tdi1_C"/>
    <property type="match status" value="1"/>
</dbReference>
<protein>
    <recommendedName>
        <fullName evidence="1">T6SS immunity protein Tdi1 C-terminal domain-containing protein</fullName>
    </recommendedName>
</protein>
<accession>A0A290Q5F0</accession>
<gene>
    <name evidence="2" type="ORF">CMV30_05745</name>
</gene>
<feature type="domain" description="T6SS immunity protein Tdi1 C-terminal" evidence="1">
    <location>
        <begin position="71"/>
        <end position="135"/>
    </location>
</feature>
<dbReference type="Proteomes" id="UP000217265">
    <property type="component" value="Chromosome"/>
</dbReference>
<evidence type="ECO:0000313" key="2">
    <source>
        <dbReference type="EMBL" id="ATC63497.1"/>
    </source>
</evidence>
<evidence type="ECO:0000313" key="3">
    <source>
        <dbReference type="Proteomes" id="UP000217265"/>
    </source>
</evidence>
<organism evidence="2 3">
    <name type="scientific">Nibricoccus aquaticus</name>
    <dbReference type="NCBI Taxonomy" id="2576891"/>
    <lineage>
        <taxon>Bacteria</taxon>
        <taxon>Pseudomonadati</taxon>
        <taxon>Verrucomicrobiota</taxon>
        <taxon>Opitutia</taxon>
        <taxon>Opitutales</taxon>
        <taxon>Opitutaceae</taxon>
        <taxon>Nibricoccus</taxon>
    </lineage>
</organism>
<name>A0A290Q5F0_9BACT</name>
<reference evidence="2 3" key="1">
    <citation type="submission" date="2017-09" db="EMBL/GenBank/DDBJ databases">
        <title>Complete genome sequence of Verrucomicrobial strain HZ-65, isolated from freshwater.</title>
        <authorList>
            <person name="Choi A."/>
        </authorList>
    </citation>
    <scope>NUCLEOTIDE SEQUENCE [LARGE SCALE GENOMIC DNA]</scope>
    <source>
        <strain evidence="2 3">HZ-65</strain>
    </source>
</reference>
<sequence>MSAYFIKLAPKKISSALEAWSWLLVAEKKLILVTAFADVFFESADGIWFLDTLEGDLKHVCQSSEDLDAILSSDEGKDHYLLSGFVDRAIREGRILGEEECYDFRLHPVVGGAIDYSNIEKISAVVALHIRGQLHEQVRHLEPGTKISNFVFEPVKTPKPWWKLW</sequence>
<dbReference type="RefSeq" id="WP_096055129.1">
    <property type="nucleotide sequence ID" value="NZ_CP023344.1"/>
</dbReference>
<dbReference type="EMBL" id="CP023344">
    <property type="protein sequence ID" value="ATC63497.1"/>
    <property type="molecule type" value="Genomic_DNA"/>
</dbReference>
<evidence type="ECO:0000259" key="1">
    <source>
        <dbReference type="Pfam" id="PF08906"/>
    </source>
</evidence>
<dbReference type="KEGG" id="vbh:CMV30_05745"/>
<dbReference type="OrthoDB" id="672028at2"/>
<dbReference type="InterPro" id="IPR015002">
    <property type="entry name" value="T6SS_Tdi1_C"/>
</dbReference>
<proteinExistence type="predicted"/>
<keyword evidence="3" id="KW-1185">Reference proteome</keyword>